<evidence type="ECO:0000313" key="2">
    <source>
        <dbReference type="Proteomes" id="UP000192491"/>
    </source>
</evidence>
<dbReference type="InterPro" id="IPR022025">
    <property type="entry name" value="Amidoligase_2"/>
</dbReference>
<organism evidence="1 2">
    <name type="scientific">Thiothrix lacustris</name>
    <dbReference type="NCBI Taxonomy" id="525917"/>
    <lineage>
        <taxon>Bacteria</taxon>
        <taxon>Pseudomonadati</taxon>
        <taxon>Pseudomonadota</taxon>
        <taxon>Gammaproteobacteria</taxon>
        <taxon>Thiotrichales</taxon>
        <taxon>Thiotrichaceae</taxon>
        <taxon>Thiothrix</taxon>
    </lineage>
</organism>
<accession>A0A1Y1QQR5</accession>
<reference evidence="1 2" key="1">
    <citation type="submission" date="2017-01" db="EMBL/GenBank/DDBJ databases">
        <title>Novel large sulfur bacteria in the metagenomes of groundwater-fed chemosynthetic microbial mats in the Lake Huron basin.</title>
        <authorList>
            <person name="Sharrar A.M."/>
            <person name="Flood B.E."/>
            <person name="Bailey J.V."/>
            <person name="Jones D.S."/>
            <person name="Biddanda B."/>
            <person name="Ruberg S.A."/>
            <person name="Marcus D.N."/>
            <person name="Dick G.J."/>
        </authorList>
    </citation>
    <scope>NUCLEOTIDE SEQUENCE [LARGE SCALE GENOMIC DNA]</scope>
    <source>
        <strain evidence="1">A8</strain>
    </source>
</reference>
<evidence type="ECO:0008006" key="3">
    <source>
        <dbReference type="Google" id="ProtNLM"/>
    </source>
</evidence>
<dbReference type="Proteomes" id="UP000192491">
    <property type="component" value="Unassembled WGS sequence"/>
</dbReference>
<dbReference type="AlphaFoldDB" id="A0A1Y1QQR5"/>
<dbReference type="Pfam" id="PF12224">
    <property type="entry name" value="Amidoligase_2"/>
    <property type="match status" value="1"/>
</dbReference>
<name>A0A1Y1QQR5_9GAMM</name>
<protein>
    <recommendedName>
        <fullName evidence="3">Amidoligase enzyme</fullName>
    </recommendedName>
</protein>
<proteinExistence type="predicted"/>
<evidence type="ECO:0000313" key="1">
    <source>
        <dbReference type="EMBL" id="OQX11618.1"/>
    </source>
</evidence>
<gene>
    <name evidence="1" type="ORF">BWK73_17220</name>
</gene>
<sequence>MAANIANAACATVGIEVELLAPAGSDRRALAELIAKRLNGSVRAFFHTDSEPSKVQGKPLFYHLTQGFAVHDAHGKLIAKCVDDITLQHDLNKDAPAAPGWYRLVSDEIRLLRLIARHSQADLPIAASLQAVGELFGTQPQASAGGVYRLSDGSGASIALAAPLPGERERACELITAPLAADDHDTLALLLDCAAELGFLLPLEGATHLHFDGTPFCHPATLQQLVNTLHPQREALRQQLHTNPHCRRLGAWSESLLASINAADFSQLTWDEARARLAQLSKKELTKYCDFNIRNIIVPTAGKHTVEVRILPSTLVADVIQAAIDQFQTCFAQVIAETR</sequence>
<comment type="caution">
    <text evidence="1">The sequence shown here is derived from an EMBL/GenBank/DDBJ whole genome shotgun (WGS) entry which is preliminary data.</text>
</comment>
<dbReference type="EMBL" id="MTEJ01000084">
    <property type="protein sequence ID" value="OQX11618.1"/>
    <property type="molecule type" value="Genomic_DNA"/>
</dbReference>